<dbReference type="OrthoDB" id="9806724at2"/>
<sequence>MNKNKNTLSFPDKSNSWDEVTDIVVIGSGFAGLTAAIEARNAGTSVIILEKMKAIGGNSIISDGGIAASETKLQKKFNINDSKDMMYADMLNAGDLINYPELVRVVVDNANDAFEWSQEYLGVEYLDRVDQFGGHCVPRCYTAKNISGATIIKKLKEKVEELGTSVRLQMYFKSFIQDSEGRVCGVIVRENYDYKNPDSGRDIYIKAEKGVILAAGGFSSDIEFRMAQDPRLTEKIDTTNKPFATAQALKEALRIGATPVQLSHVQLGPWASPDEKGYGHGPEFSEYILFQYGIIVDPVTGGRFINELADRKTLSDKILSVGHPCVGIADSKAVSESGWSIEKCLKKGVVKKFNTIKEFAVFYNVSYENLEESLNVFNKSFEEGRDKCFGKPIIDNAKPIMQTPFYGIRLWPKVHYTMGGIRINVLGQVIDLEGKVLEGLYAAGEITGGIHGASRLGSCAITECLVFGRIAGKNAAKKLS</sequence>
<keyword evidence="8" id="KW-1185">Reference proteome</keyword>
<dbReference type="InterPro" id="IPR050315">
    <property type="entry name" value="FAD-oxidoreductase_2"/>
</dbReference>
<evidence type="ECO:0000256" key="3">
    <source>
        <dbReference type="ARBA" id="ARBA00022827"/>
    </source>
</evidence>
<comment type="caution">
    <text evidence="7">The sequence shown here is derived from an EMBL/GenBank/DDBJ whole genome shotgun (WGS) entry which is preliminary data.</text>
</comment>
<dbReference type="AlphaFoldDB" id="A0A401UGP8"/>
<dbReference type="SUPFAM" id="SSF56425">
    <property type="entry name" value="Succinate dehydrogenase/fumarate reductase flavoprotein, catalytic domain"/>
    <property type="match status" value="1"/>
</dbReference>
<dbReference type="EMBL" id="BHYK01000002">
    <property type="protein sequence ID" value="GCD08718.1"/>
    <property type="molecule type" value="Genomic_DNA"/>
</dbReference>
<evidence type="ECO:0000256" key="5">
    <source>
        <dbReference type="RuleBase" id="RU366062"/>
    </source>
</evidence>
<comment type="cofactor">
    <cofactor evidence="1">
        <name>FAD</name>
        <dbReference type="ChEBI" id="CHEBI:57692"/>
    </cofactor>
</comment>
<dbReference type="GO" id="GO:0033765">
    <property type="term" value="F:steroid dehydrogenase activity, acting on the CH-CH group of donors"/>
    <property type="evidence" value="ECO:0007669"/>
    <property type="project" value="UniProtKB-ARBA"/>
</dbReference>
<evidence type="ECO:0000313" key="7">
    <source>
        <dbReference type="EMBL" id="GCD08718.1"/>
    </source>
</evidence>
<proteinExistence type="inferred from homology"/>
<gene>
    <name evidence="7" type="ORF">Ctaglu_03410</name>
</gene>
<comment type="similarity">
    <text evidence="5">Belongs to the FAD-dependent oxidoreductase 2 family. FRD/SDH subfamily.</text>
</comment>
<dbReference type="PANTHER" id="PTHR43400">
    <property type="entry name" value="FUMARATE REDUCTASE"/>
    <property type="match status" value="1"/>
</dbReference>
<dbReference type="Pfam" id="PF00890">
    <property type="entry name" value="FAD_binding_2"/>
    <property type="match status" value="1"/>
</dbReference>
<evidence type="ECO:0000313" key="8">
    <source>
        <dbReference type="Proteomes" id="UP000287872"/>
    </source>
</evidence>
<reference evidence="7 8" key="1">
    <citation type="submission" date="2018-11" db="EMBL/GenBank/DDBJ databases">
        <title>Genome sequencing and assembly of Clostridium tagluense strain A121.</title>
        <authorList>
            <person name="Murakami T."/>
            <person name="Segawa T."/>
            <person name="Shcherbakova V.A."/>
            <person name="Mori H."/>
            <person name="Yoshimura Y."/>
        </authorList>
    </citation>
    <scope>NUCLEOTIDE SEQUENCE [LARGE SCALE GENOMIC DNA]</scope>
    <source>
        <strain evidence="7 8">A121</strain>
    </source>
</reference>
<feature type="domain" description="FAD-dependent oxidoreductase 2 FAD-binding" evidence="6">
    <location>
        <begin position="22"/>
        <end position="460"/>
    </location>
</feature>
<name>A0A401UGP8_9CLOT</name>
<dbReference type="InterPro" id="IPR036188">
    <property type="entry name" value="FAD/NAD-bd_sf"/>
</dbReference>
<dbReference type="Gene3D" id="3.90.700.10">
    <property type="entry name" value="Succinate dehydrogenase/fumarate reductase flavoprotein, catalytic domain"/>
    <property type="match status" value="1"/>
</dbReference>
<dbReference type="InterPro" id="IPR003953">
    <property type="entry name" value="FAD-dep_OxRdtase_2_FAD-bd"/>
</dbReference>
<organism evidence="7 8">
    <name type="scientific">Clostridium tagluense</name>
    <dbReference type="NCBI Taxonomy" id="360422"/>
    <lineage>
        <taxon>Bacteria</taxon>
        <taxon>Bacillati</taxon>
        <taxon>Bacillota</taxon>
        <taxon>Clostridia</taxon>
        <taxon>Eubacteriales</taxon>
        <taxon>Clostridiaceae</taxon>
        <taxon>Clostridium</taxon>
    </lineage>
</organism>
<dbReference type="RefSeq" id="WP_124997451.1">
    <property type="nucleotide sequence ID" value="NZ_BHYK01000002.1"/>
</dbReference>
<keyword evidence="3 5" id="KW-0274">FAD</keyword>
<evidence type="ECO:0000259" key="6">
    <source>
        <dbReference type="Pfam" id="PF00890"/>
    </source>
</evidence>
<dbReference type="NCBIfam" id="TIGR01813">
    <property type="entry name" value="flavo_cyto_c"/>
    <property type="match status" value="1"/>
</dbReference>
<evidence type="ECO:0000256" key="2">
    <source>
        <dbReference type="ARBA" id="ARBA00022630"/>
    </source>
</evidence>
<keyword evidence="2 5" id="KW-0285">Flavoprotein</keyword>
<dbReference type="GO" id="GO:0010181">
    <property type="term" value="F:FMN binding"/>
    <property type="evidence" value="ECO:0007669"/>
    <property type="project" value="InterPro"/>
</dbReference>
<dbReference type="InterPro" id="IPR010960">
    <property type="entry name" value="Flavocytochrome_c"/>
</dbReference>
<protein>
    <submittedName>
        <fullName evidence="7">Flavocytochrome c</fullName>
    </submittedName>
</protein>
<dbReference type="SUPFAM" id="SSF51905">
    <property type="entry name" value="FAD/NAD(P)-binding domain"/>
    <property type="match status" value="1"/>
</dbReference>
<evidence type="ECO:0000256" key="1">
    <source>
        <dbReference type="ARBA" id="ARBA00001974"/>
    </source>
</evidence>
<dbReference type="Gene3D" id="3.50.50.60">
    <property type="entry name" value="FAD/NAD(P)-binding domain"/>
    <property type="match status" value="1"/>
</dbReference>
<evidence type="ECO:0000256" key="4">
    <source>
        <dbReference type="ARBA" id="ARBA00023002"/>
    </source>
</evidence>
<dbReference type="PANTHER" id="PTHR43400:SF7">
    <property type="entry name" value="FAD-DEPENDENT OXIDOREDUCTASE 2 FAD BINDING DOMAIN-CONTAINING PROTEIN"/>
    <property type="match status" value="1"/>
</dbReference>
<accession>A0A401UGP8</accession>
<dbReference type="Proteomes" id="UP000287872">
    <property type="component" value="Unassembled WGS sequence"/>
</dbReference>
<keyword evidence="4 5" id="KW-0560">Oxidoreductase</keyword>
<dbReference type="InterPro" id="IPR027477">
    <property type="entry name" value="Succ_DH/fumarate_Rdtase_cat_sf"/>
</dbReference>